<dbReference type="EMBL" id="PQNY01000011">
    <property type="protein sequence ID" value="POS01394.1"/>
    <property type="molecule type" value="Genomic_DNA"/>
</dbReference>
<dbReference type="AlphaFoldDB" id="A0A2S4N6S2"/>
<evidence type="ECO:0000313" key="2">
    <source>
        <dbReference type="EMBL" id="POS01394.1"/>
    </source>
</evidence>
<dbReference type="RefSeq" id="WP_103726494.1">
    <property type="nucleotide sequence ID" value="NZ_PQNY01000011.1"/>
</dbReference>
<evidence type="ECO:0000313" key="3">
    <source>
        <dbReference type="Proteomes" id="UP000237056"/>
    </source>
</evidence>
<keyword evidence="3" id="KW-1185">Reference proteome</keyword>
<keyword evidence="1" id="KW-0732">Signal</keyword>
<dbReference type="Proteomes" id="UP000237056">
    <property type="component" value="Unassembled WGS sequence"/>
</dbReference>
<dbReference type="InterPro" id="IPR005901">
    <property type="entry name" value="GLPGLI"/>
</dbReference>
<organism evidence="2 3">
    <name type="scientific">Flavobacterium croceum DSM 17960</name>
    <dbReference type="NCBI Taxonomy" id="1121886"/>
    <lineage>
        <taxon>Bacteria</taxon>
        <taxon>Pseudomonadati</taxon>
        <taxon>Bacteroidota</taxon>
        <taxon>Flavobacteriia</taxon>
        <taxon>Flavobacteriales</taxon>
        <taxon>Flavobacteriaceae</taxon>
        <taxon>Flavobacterium</taxon>
    </lineage>
</organism>
<comment type="caution">
    <text evidence="2">The sequence shown here is derived from an EMBL/GenBank/DDBJ whole genome shotgun (WGS) entry which is preliminary data.</text>
</comment>
<name>A0A2S4N6S2_9FLAO</name>
<accession>A0A2S4N6S2</accession>
<feature type="chain" id="PRO_5015633344" evidence="1">
    <location>
        <begin position="24"/>
        <end position="251"/>
    </location>
</feature>
<evidence type="ECO:0000256" key="1">
    <source>
        <dbReference type="SAM" id="SignalP"/>
    </source>
</evidence>
<reference evidence="2 3" key="1">
    <citation type="submission" date="2018-01" db="EMBL/GenBank/DDBJ databases">
        <title>Genomic Encyclopedia of Type Strains, Phase I: the one thousand microbial genomes (KMG-I) project.</title>
        <authorList>
            <person name="Goeker M."/>
        </authorList>
    </citation>
    <scope>NUCLEOTIDE SEQUENCE [LARGE SCALE GENOMIC DNA]</scope>
    <source>
        <strain evidence="2 3">DSM 17960</strain>
    </source>
</reference>
<proteinExistence type="predicted"/>
<dbReference type="Pfam" id="PF09697">
    <property type="entry name" value="Porph_ging"/>
    <property type="match status" value="1"/>
</dbReference>
<dbReference type="OrthoDB" id="1429333at2"/>
<gene>
    <name evidence="2" type="ORF">Q361_111105</name>
</gene>
<protein>
    <submittedName>
        <fullName evidence="2">GLPGLI family protein</fullName>
    </submittedName>
</protein>
<dbReference type="NCBIfam" id="TIGR01200">
    <property type="entry name" value="GLPGLI"/>
    <property type="match status" value="1"/>
</dbReference>
<sequence length="251" mass="28784">MILRKIKFLLFIFILCNTLLLHAQKSTTVIYNIALGGLNRVDMHAKDTIKKDVPSKFLKNQEKIQFSLVFDSISSIYQIVDKLEEKSNHDYRIATIINGGTLVYYKNNKQKEKMYQAELQGQKFNVSVPFQQYNWEITSETKVVNGFKCYKAITTIEKIDKGRETTTILHPVVWFTPDIPSSFGPMGLDGLPGLVLEGTLDGIKYLYATKINLNTTDKVDKPNKGMEVTESEFQDINAKIYREIQKIKNNN</sequence>
<feature type="signal peptide" evidence="1">
    <location>
        <begin position="1"/>
        <end position="23"/>
    </location>
</feature>